<organism evidence="2 3">
    <name type="scientific">Immersiella caudata</name>
    <dbReference type="NCBI Taxonomy" id="314043"/>
    <lineage>
        <taxon>Eukaryota</taxon>
        <taxon>Fungi</taxon>
        <taxon>Dikarya</taxon>
        <taxon>Ascomycota</taxon>
        <taxon>Pezizomycotina</taxon>
        <taxon>Sordariomycetes</taxon>
        <taxon>Sordariomycetidae</taxon>
        <taxon>Sordariales</taxon>
        <taxon>Lasiosphaeriaceae</taxon>
        <taxon>Immersiella</taxon>
    </lineage>
</organism>
<keyword evidence="1" id="KW-0732">Signal</keyword>
<name>A0AA40CBR6_9PEZI</name>
<feature type="signal peptide" evidence="1">
    <location>
        <begin position="1"/>
        <end position="24"/>
    </location>
</feature>
<dbReference type="AlphaFoldDB" id="A0AA40CBR6"/>
<dbReference type="Proteomes" id="UP001175000">
    <property type="component" value="Unassembled WGS sequence"/>
</dbReference>
<dbReference type="EMBL" id="JAULSU010000001">
    <property type="protein sequence ID" value="KAK0631729.1"/>
    <property type="molecule type" value="Genomic_DNA"/>
</dbReference>
<proteinExistence type="predicted"/>
<comment type="caution">
    <text evidence="2">The sequence shown here is derived from an EMBL/GenBank/DDBJ whole genome shotgun (WGS) entry which is preliminary data.</text>
</comment>
<evidence type="ECO:0000256" key="1">
    <source>
        <dbReference type="SAM" id="SignalP"/>
    </source>
</evidence>
<reference evidence="2" key="1">
    <citation type="submission" date="2023-06" db="EMBL/GenBank/DDBJ databases">
        <title>Genome-scale phylogeny and comparative genomics of the fungal order Sordariales.</title>
        <authorList>
            <consortium name="Lawrence Berkeley National Laboratory"/>
            <person name="Hensen N."/>
            <person name="Bonometti L."/>
            <person name="Westerberg I."/>
            <person name="Brannstrom I.O."/>
            <person name="Guillou S."/>
            <person name="Cros-Aarteil S."/>
            <person name="Calhoun S."/>
            <person name="Haridas S."/>
            <person name="Kuo A."/>
            <person name="Mondo S."/>
            <person name="Pangilinan J."/>
            <person name="Riley R."/>
            <person name="Labutti K."/>
            <person name="Andreopoulos B."/>
            <person name="Lipzen A."/>
            <person name="Chen C."/>
            <person name="Yanf M."/>
            <person name="Daum C."/>
            <person name="Ng V."/>
            <person name="Clum A."/>
            <person name="Steindorff A."/>
            <person name="Ohm R."/>
            <person name="Martin F."/>
            <person name="Silar P."/>
            <person name="Natvig D."/>
            <person name="Lalanne C."/>
            <person name="Gautier V."/>
            <person name="Ament-Velasquez S.L."/>
            <person name="Kruys A."/>
            <person name="Hutchinson M.I."/>
            <person name="Powell A.J."/>
            <person name="Barry K."/>
            <person name="Miller A.N."/>
            <person name="Grigoriev I.V."/>
            <person name="Debuchy R."/>
            <person name="Gladieux P."/>
            <person name="Thoren M.H."/>
            <person name="Johannesson H."/>
        </authorList>
    </citation>
    <scope>NUCLEOTIDE SEQUENCE</scope>
    <source>
        <strain evidence="2">CBS 606.72</strain>
    </source>
</reference>
<protein>
    <recommendedName>
        <fullName evidence="4">Secreted protein</fullName>
    </recommendedName>
</protein>
<evidence type="ECO:0008006" key="4">
    <source>
        <dbReference type="Google" id="ProtNLM"/>
    </source>
</evidence>
<sequence length="195" mass="22721">MFTCTATFALWRLGFLAIWHPDLLLRTPPLQPLQMEASRRKSKQLQMCSCWRQQAVDRSAIPSGAAWRRAWVTVCTTGADYTTQSKDLLLLIIYYLRDHLNPGEDRHTGARMPRFPRLLVPVFRFCRARSPCKQHQNTHHRRLGFETHSTNLHRQQAAILWRLGDKRSRAKTVLLHGSLTSMLNHRCFAMMNNTE</sequence>
<keyword evidence="3" id="KW-1185">Reference proteome</keyword>
<feature type="chain" id="PRO_5041422220" description="Secreted protein" evidence="1">
    <location>
        <begin position="25"/>
        <end position="195"/>
    </location>
</feature>
<accession>A0AA40CBR6</accession>
<evidence type="ECO:0000313" key="2">
    <source>
        <dbReference type="EMBL" id="KAK0631729.1"/>
    </source>
</evidence>
<gene>
    <name evidence="2" type="ORF">B0T14DRAFT_9190</name>
</gene>
<evidence type="ECO:0000313" key="3">
    <source>
        <dbReference type="Proteomes" id="UP001175000"/>
    </source>
</evidence>